<gene>
    <name evidence="2" type="ORF">BD410DRAFT_844992</name>
</gene>
<evidence type="ECO:0000256" key="1">
    <source>
        <dbReference type="SAM" id="MobiDB-lite"/>
    </source>
</evidence>
<evidence type="ECO:0000313" key="3">
    <source>
        <dbReference type="Proteomes" id="UP000294933"/>
    </source>
</evidence>
<dbReference type="Proteomes" id="UP000294933">
    <property type="component" value="Unassembled WGS sequence"/>
</dbReference>
<dbReference type="AlphaFoldDB" id="A0A4Y7PLK4"/>
<sequence>MRKYTPYGRAANTALEANAHGRVVHYVGTPGDPLEPYHQPEYPCLQHAMFLEAMDRQICEEEAALVDGMAGKTYHPHIPVVVRASGGAWEQWGGGAEFETHGRISFIGVTKDGVEFDAAIHRPWQDSYAPHLPNSTSTPDLDTIYDAEAARFPLVRAFAPNYSFNSHQLGYFPFQSFVRPAKQPSFRHTHYPFDTRVYNTWLPVSRRPSTAWRDLFSFRRFALIAETREDYARRQYDLSVISGSEPDMDYNDYLPPVISWTAAPGLDAARLSQDADSNADVDGPNLDPDSDVEGCDSAGLNVDTVTGSGSEDYGLTERYDLCSDSKSNEGDEWVKISSFSEAVDGFPSP</sequence>
<proteinExistence type="predicted"/>
<organism evidence="2 3">
    <name type="scientific">Rickenella mellea</name>
    <dbReference type="NCBI Taxonomy" id="50990"/>
    <lineage>
        <taxon>Eukaryota</taxon>
        <taxon>Fungi</taxon>
        <taxon>Dikarya</taxon>
        <taxon>Basidiomycota</taxon>
        <taxon>Agaricomycotina</taxon>
        <taxon>Agaricomycetes</taxon>
        <taxon>Hymenochaetales</taxon>
        <taxon>Rickenellaceae</taxon>
        <taxon>Rickenella</taxon>
    </lineage>
</organism>
<keyword evidence="3" id="KW-1185">Reference proteome</keyword>
<reference evidence="2 3" key="1">
    <citation type="submission" date="2018-06" db="EMBL/GenBank/DDBJ databases">
        <title>A transcriptomic atlas of mushroom development highlights an independent origin of complex multicellularity.</title>
        <authorList>
            <consortium name="DOE Joint Genome Institute"/>
            <person name="Krizsan K."/>
            <person name="Almasi E."/>
            <person name="Merenyi Z."/>
            <person name="Sahu N."/>
            <person name="Viragh M."/>
            <person name="Koszo T."/>
            <person name="Mondo S."/>
            <person name="Kiss B."/>
            <person name="Balint B."/>
            <person name="Kues U."/>
            <person name="Barry K."/>
            <person name="Hegedus J.C."/>
            <person name="Henrissat B."/>
            <person name="Johnson J."/>
            <person name="Lipzen A."/>
            <person name="Ohm R."/>
            <person name="Nagy I."/>
            <person name="Pangilinan J."/>
            <person name="Yan J."/>
            <person name="Xiong Y."/>
            <person name="Grigoriev I.V."/>
            <person name="Hibbett D.S."/>
            <person name="Nagy L.G."/>
        </authorList>
    </citation>
    <scope>NUCLEOTIDE SEQUENCE [LARGE SCALE GENOMIC DNA]</scope>
    <source>
        <strain evidence="2 3">SZMC22713</strain>
    </source>
</reference>
<feature type="region of interest" description="Disordered" evidence="1">
    <location>
        <begin position="272"/>
        <end position="294"/>
    </location>
</feature>
<name>A0A4Y7PLK4_9AGAM</name>
<protein>
    <submittedName>
        <fullName evidence="2">Uncharacterized protein</fullName>
    </submittedName>
</protein>
<accession>A0A4Y7PLK4</accession>
<evidence type="ECO:0000313" key="2">
    <source>
        <dbReference type="EMBL" id="TDL15712.1"/>
    </source>
</evidence>
<dbReference type="VEuPathDB" id="FungiDB:BD410DRAFT_844992"/>
<dbReference type="EMBL" id="ML170265">
    <property type="protein sequence ID" value="TDL15712.1"/>
    <property type="molecule type" value="Genomic_DNA"/>
</dbReference>
<dbReference type="STRING" id="50990.A0A4Y7PLK4"/>